<dbReference type="SUPFAM" id="SSF57903">
    <property type="entry name" value="FYVE/PHD zinc finger"/>
    <property type="match status" value="1"/>
</dbReference>
<evidence type="ECO:0000313" key="3">
    <source>
        <dbReference type="Proteomes" id="UP000015101"/>
    </source>
</evidence>
<sequence length="225" mass="26074">MDKFIQKLPKKVFVKESSASASVDEKCDIIISANITSAEKRLGDEIINDVPKKSAEQTVGRQFQNSWLKLYGWLESMTDNNNSNATRAFCKICKECEKLNLFKFSTKRDMCFIDEEDSPELQQWLEQTSYQWTSKDIQNELLEIMSHSVLRSVISDIHLRKYYAILLDETCDIAIKEQDICVMCGEAGRDNEMWFRCRNCAKWAHELCTSVSSAVDYICEFCIHE</sequence>
<dbReference type="EMBL" id="KB097510">
    <property type="protein sequence ID" value="ESN95608.1"/>
    <property type="molecule type" value="Genomic_DNA"/>
</dbReference>
<dbReference type="InterPro" id="IPR011011">
    <property type="entry name" value="Znf_FYVE_PHD"/>
</dbReference>
<dbReference type="PANTHER" id="PTHR45749">
    <property type="match status" value="1"/>
</dbReference>
<dbReference type="AlphaFoldDB" id="T1FE47"/>
<dbReference type="EMBL" id="AMQM01006719">
    <property type="status" value="NOT_ANNOTATED_CDS"/>
    <property type="molecule type" value="Genomic_DNA"/>
</dbReference>
<accession>T1FE47</accession>
<organism evidence="2 3">
    <name type="scientific">Helobdella robusta</name>
    <name type="common">Californian leech</name>
    <dbReference type="NCBI Taxonomy" id="6412"/>
    <lineage>
        <taxon>Eukaryota</taxon>
        <taxon>Metazoa</taxon>
        <taxon>Spiralia</taxon>
        <taxon>Lophotrochozoa</taxon>
        <taxon>Annelida</taxon>
        <taxon>Clitellata</taxon>
        <taxon>Hirudinea</taxon>
        <taxon>Rhynchobdellida</taxon>
        <taxon>Glossiphoniidae</taxon>
        <taxon>Helobdella</taxon>
    </lineage>
</organism>
<reference evidence="3" key="1">
    <citation type="submission" date="2012-12" db="EMBL/GenBank/DDBJ databases">
        <authorList>
            <person name="Hellsten U."/>
            <person name="Grimwood J."/>
            <person name="Chapman J.A."/>
            <person name="Shapiro H."/>
            <person name="Aerts A."/>
            <person name="Otillar R.P."/>
            <person name="Terry A.Y."/>
            <person name="Boore J.L."/>
            <person name="Simakov O."/>
            <person name="Marletaz F."/>
            <person name="Cho S.-J."/>
            <person name="Edsinger-Gonzales E."/>
            <person name="Havlak P."/>
            <person name="Kuo D.-H."/>
            <person name="Larsson T."/>
            <person name="Lv J."/>
            <person name="Arendt D."/>
            <person name="Savage R."/>
            <person name="Osoegawa K."/>
            <person name="de Jong P."/>
            <person name="Lindberg D.R."/>
            <person name="Seaver E.C."/>
            <person name="Weisblat D.A."/>
            <person name="Putnam N.H."/>
            <person name="Grigoriev I.V."/>
            <person name="Rokhsar D.S."/>
        </authorList>
    </citation>
    <scope>NUCLEOTIDE SEQUENCE</scope>
</reference>
<dbReference type="PANTHER" id="PTHR45749:SF21">
    <property type="entry name" value="DUF4371 DOMAIN-CONTAINING PROTEIN"/>
    <property type="match status" value="1"/>
</dbReference>
<dbReference type="GeneID" id="20207096"/>
<reference evidence="2" key="3">
    <citation type="submission" date="2015-06" db="UniProtKB">
        <authorList>
            <consortium name="EnsemblMetazoa"/>
        </authorList>
    </citation>
    <scope>IDENTIFICATION</scope>
</reference>
<evidence type="ECO:0000313" key="2">
    <source>
        <dbReference type="EnsemblMetazoa" id="HelroP179062"/>
    </source>
</evidence>
<evidence type="ECO:0000313" key="1">
    <source>
        <dbReference type="EMBL" id="ESN95608.1"/>
    </source>
</evidence>
<reference evidence="1 3" key="2">
    <citation type="journal article" date="2013" name="Nature">
        <title>Insights into bilaterian evolution from three spiralian genomes.</title>
        <authorList>
            <person name="Simakov O."/>
            <person name="Marletaz F."/>
            <person name="Cho S.J."/>
            <person name="Edsinger-Gonzales E."/>
            <person name="Havlak P."/>
            <person name="Hellsten U."/>
            <person name="Kuo D.H."/>
            <person name="Larsson T."/>
            <person name="Lv J."/>
            <person name="Arendt D."/>
            <person name="Savage R."/>
            <person name="Osoegawa K."/>
            <person name="de Jong P."/>
            <person name="Grimwood J."/>
            <person name="Chapman J.A."/>
            <person name="Shapiro H."/>
            <person name="Aerts A."/>
            <person name="Otillar R.P."/>
            <person name="Terry A.Y."/>
            <person name="Boore J.L."/>
            <person name="Grigoriev I.V."/>
            <person name="Lindberg D.R."/>
            <person name="Seaver E.C."/>
            <person name="Weisblat D.A."/>
            <person name="Putnam N.H."/>
            <person name="Rokhsar D.S."/>
        </authorList>
    </citation>
    <scope>NUCLEOTIDE SEQUENCE</scope>
</reference>
<dbReference type="InParanoid" id="T1FE47"/>
<keyword evidence="3" id="KW-1185">Reference proteome</keyword>
<name>T1FE47_HELRO</name>
<dbReference type="RefSeq" id="XP_009026187.1">
    <property type="nucleotide sequence ID" value="XM_009027939.1"/>
</dbReference>
<dbReference type="HOGENOM" id="CLU_1231096_0_0_1"/>
<gene>
    <name evidence="2" type="primary">20207096</name>
    <name evidence="1" type="ORF">HELRODRAFT_179062</name>
</gene>
<proteinExistence type="predicted"/>
<dbReference type="EMBL" id="AMQM01006718">
    <property type="status" value="NOT_ANNOTATED_CDS"/>
    <property type="molecule type" value="Genomic_DNA"/>
</dbReference>
<dbReference type="OrthoDB" id="6780991at2759"/>
<dbReference type="CTD" id="20207096"/>
<dbReference type="KEGG" id="hro:HELRODRAFT_179062"/>
<evidence type="ECO:0008006" key="4">
    <source>
        <dbReference type="Google" id="ProtNLM"/>
    </source>
</evidence>
<dbReference type="EnsemblMetazoa" id="HelroT179062">
    <property type="protein sequence ID" value="HelroP179062"/>
    <property type="gene ID" value="HelroG179062"/>
</dbReference>
<protein>
    <recommendedName>
        <fullName evidence="4">Zinc finger PHD-type domain-containing protein</fullName>
    </recommendedName>
</protein>
<dbReference type="Proteomes" id="UP000015101">
    <property type="component" value="Unassembled WGS sequence"/>
</dbReference>